<proteinExistence type="predicted"/>
<dbReference type="PANTHER" id="PTHR23501">
    <property type="entry name" value="MAJOR FACILITATOR SUPERFAMILY"/>
    <property type="match status" value="1"/>
</dbReference>
<dbReference type="EMBL" id="JACBAG010001894">
    <property type="protein sequence ID" value="KAF7177671.1"/>
    <property type="molecule type" value="Genomic_DNA"/>
</dbReference>
<evidence type="ECO:0000313" key="7">
    <source>
        <dbReference type="Proteomes" id="UP000641853"/>
    </source>
</evidence>
<dbReference type="GO" id="GO:0022857">
    <property type="term" value="F:transmembrane transporter activity"/>
    <property type="evidence" value="ECO:0007669"/>
    <property type="project" value="TreeGrafter"/>
</dbReference>
<evidence type="ECO:0000313" key="5">
    <source>
        <dbReference type="EMBL" id="KAF7172375.1"/>
    </source>
</evidence>
<comment type="caution">
    <text evidence="5">The sequence shown here is derived from an EMBL/GenBank/DDBJ whole genome shotgun (WGS) entry which is preliminary data.</text>
</comment>
<dbReference type="Proteomes" id="UP000654922">
    <property type="component" value="Unassembled WGS sequence"/>
</dbReference>
<dbReference type="GO" id="GO:0005886">
    <property type="term" value="C:plasma membrane"/>
    <property type="evidence" value="ECO:0007669"/>
    <property type="project" value="TreeGrafter"/>
</dbReference>
<evidence type="ECO:0000256" key="2">
    <source>
        <dbReference type="ARBA" id="ARBA00022692"/>
    </source>
</evidence>
<gene>
    <name evidence="5" type="ORF">CNMCM5623_004583</name>
    <name evidence="6" type="ORF">CNMCM7691_006032</name>
</gene>
<keyword evidence="2" id="KW-0812">Transmembrane</keyword>
<reference evidence="5" key="1">
    <citation type="submission" date="2020-06" db="EMBL/GenBank/DDBJ databases">
        <title>Draft genome sequences of strains closely related to Aspergillus parafelis and Aspergillus hiratsukae.</title>
        <authorList>
            <person name="Dos Santos R.A.C."/>
            <person name="Rivero-Menendez O."/>
            <person name="Steenwyk J.L."/>
            <person name="Mead M.E."/>
            <person name="Goldman G.H."/>
            <person name="Alastruey-Izquierdo A."/>
            <person name="Rokas A."/>
        </authorList>
    </citation>
    <scope>NUCLEOTIDE SEQUENCE</scope>
    <source>
        <strain evidence="5">CNM-CM5623</strain>
        <strain evidence="6">CNM-CM7691</strain>
    </source>
</reference>
<dbReference type="AlphaFoldDB" id="A0A8H6UZX0"/>
<dbReference type="SUPFAM" id="SSF103473">
    <property type="entry name" value="MFS general substrate transporter"/>
    <property type="match status" value="1"/>
</dbReference>
<dbReference type="OrthoDB" id="2985014at2759"/>
<accession>A0A8H6UZX0</accession>
<sequence length="138" mass="14600">MNLLVIVSVMVCSVLSGWTVGRVGLLHAHHVHHAGDRLNWRWVLTTLQVSSGPSAWITYQLLYGIGVGAGMTLPHVAVQTALASDDVSTGSALISFMQTLAGAQINAQNVFRSQLARSLNAAVLGIDTAKLADVGPMR</sequence>
<name>A0A8H6UZX0_9EURO</name>
<comment type="subcellular location">
    <subcellularLocation>
        <location evidence="1">Membrane</location>
        <topology evidence="1">Multi-pass membrane protein</topology>
    </subcellularLocation>
</comment>
<dbReference type="EMBL" id="JACBAE010001142">
    <property type="protein sequence ID" value="KAF7172375.1"/>
    <property type="molecule type" value="Genomic_DNA"/>
</dbReference>
<organism evidence="5 8">
    <name type="scientific">Aspergillus felis</name>
    <dbReference type="NCBI Taxonomy" id="1287682"/>
    <lineage>
        <taxon>Eukaryota</taxon>
        <taxon>Fungi</taxon>
        <taxon>Dikarya</taxon>
        <taxon>Ascomycota</taxon>
        <taxon>Pezizomycotina</taxon>
        <taxon>Eurotiomycetes</taxon>
        <taxon>Eurotiomycetidae</taxon>
        <taxon>Eurotiales</taxon>
        <taxon>Aspergillaceae</taxon>
        <taxon>Aspergillus</taxon>
        <taxon>Aspergillus subgen. Fumigati</taxon>
    </lineage>
</organism>
<evidence type="ECO:0000313" key="6">
    <source>
        <dbReference type="EMBL" id="KAF7177671.1"/>
    </source>
</evidence>
<keyword evidence="3" id="KW-1133">Transmembrane helix</keyword>
<dbReference type="PANTHER" id="PTHR23501:SF199">
    <property type="entry name" value="MFS EFFLUX TRANSPORTER INPD-RELATED"/>
    <property type="match status" value="1"/>
</dbReference>
<dbReference type="InterPro" id="IPR036259">
    <property type="entry name" value="MFS_trans_sf"/>
</dbReference>
<protein>
    <submittedName>
        <fullName evidence="5">Uncharacterized protein</fullName>
    </submittedName>
</protein>
<evidence type="ECO:0000256" key="1">
    <source>
        <dbReference type="ARBA" id="ARBA00004141"/>
    </source>
</evidence>
<dbReference type="Proteomes" id="UP000641853">
    <property type="component" value="Unassembled WGS sequence"/>
</dbReference>
<evidence type="ECO:0000256" key="4">
    <source>
        <dbReference type="ARBA" id="ARBA00023136"/>
    </source>
</evidence>
<evidence type="ECO:0000313" key="8">
    <source>
        <dbReference type="Proteomes" id="UP000654922"/>
    </source>
</evidence>
<keyword evidence="4" id="KW-0472">Membrane</keyword>
<evidence type="ECO:0000256" key="3">
    <source>
        <dbReference type="ARBA" id="ARBA00022989"/>
    </source>
</evidence>
<keyword evidence="7" id="KW-1185">Reference proteome</keyword>